<dbReference type="EMBL" id="GFJQ02006606">
    <property type="protein sequence ID" value="JAW00364.1"/>
    <property type="molecule type" value="Transcribed_RNA"/>
</dbReference>
<name>A0A1Z5KZW8_ORNMO</name>
<proteinExistence type="predicted"/>
<accession>A0A1Z5KZW8</accession>
<reference evidence="1" key="1">
    <citation type="journal article" date="2017" name="Ticks Tick Borne Dis.">
        <title>Functional annotation and analysis of the Ornithodoros moubata midgut genes differentially expressed after blood feeding.</title>
        <authorList>
            <person name="Oleaga A."/>
            <person name="Obolo-Mvoulouga P."/>
            <person name="Manzano-Roman R."/>
            <person name="Perez-Sanchez R."/>
        </authorList>
    </citation>
    <scope>NUCLEOTIDE SEQUENCE</scope>
    <source>
        <strain evidence="1">Female</strain>
        <tissue evidence="1">Gut</tissue>
    </source>
</reference>
<sequence length="108" mass="12261">MEQRVSGVSISSKIIVQPQGRYLVFKPEHVLFDKVHQDVENFEIFNYRTIEELSSNFTTPFKVFYEHGKVRNIQIGRTEPLPLSRSSTSTARCVTSRSVAPNPCGLST</sequence>
<dbReference type="AlphaFoldDB" id="A0A1Z5KZW8"/>
<dbReference type="GO" id="GO:0005319">
    <property type="term" value="F:lipid transporter activity"/>
    <property type="evidence" value="ECO:0007669"/>
    <property type="project" value="InterPro"/>
</dbReference>
<organism evidence="1">
    <name type="scientific">Ornithodoros moubata</name>
    <name type="common">Soft tick</name>
    <name type="synonym">Argasid tick</name>
    <dbReference type="NCBI Taxonomy" id="6938"/>
    <lineage>
        <taxon>Eukaryota</taxon>
        <taxon>Metazoa</taxon>
        <taxon>Ecdysozoa</taxon>
        <taxon>Arthropoda</taxon>
        <taxon>Chelicerata</taxon>
        <taxon>Arachnida</taxon>
        <taxon>Acari</taxon>
        <taxon>Parasitiformes</taxon>
        <taxon>Ixodida</taxon>
        <taxon>Ixodoidea</taxon>
        <taxon>Argasidae</taxon>
        <taxon>Ornithodorinae</taxon>
        <taxon>Ornithodoros</taxon>
    </lineage>
</organism>
<dbReference type="InterPro" id="IPR015816">
    <property type="entry name" value="Vitellinogen_b-sht_N"/>
</dbReference>
<dbReference type="Gene3D" id="2.30.230.10">
    <property type="entry name" value="Lipovitellin, beta-sheet shell regions, chain A"/>
    <property type="match status" value="1"/>
</dbReference>
<protein>
    <submittedName>
        <fullName evidence="1">Vitellogenin-1</fullName>
    </submittedName>
</protein>
<evidence type="ECO:0000313" key="1">
    <source>
        <dbReference type="EMBL" id="JAW00364.1"/>
    </source>
</evidence>